<evidence type="ECO:0000313" key="8">
    <source>
        <dbReference type="EMBL" id="EXY75835.1"/>
    </source>
</evidence>
<gene>
    <name evidence="8" type="ORF">M124_0336</name>
</gene>
<dbReference type="SUPFAM" id="SSF161070">
    <property type="entry name" value="SNF-like"/>
    <property type="match status" value="1"/>
</dbReference>
<protein>
    <recommendedName>
        <fullName evidence="6">Transporter</fullName>
    </recommendedName>
</protein>
<dbReference type="PROSITE" id="PS00610">
    <property type="entry name" value="NA_NEUROTRAN_SYMP_1"/>
    <property type="match status" value="1"/>
</dbReference>
<dbReference type="GeneID" id="60368324"/>
<organism evidence="8 9">
    <name type="scientific">Bacteroides fragilis str. 3988T(B)14</name>
    <dbReference type="NCBI Taxonomy" id="1339315"/>
    <lineage>
        <taxon>Bacteria</taxon>
        <taxon>Pseudomonadati</taxon>
        <taxon>Bacteroidota</taxon>
        <taxon>Bacteroidia</taxon>
        <taxon>Bacteroidales</taxon>
        <taxon>Bacteroidaceae</taxon>
        <taxon>Bacteroides</taxon>
    </lineage>
</organism>
<dbReference type="Proteomes" id="UP000020529">
    <property type="component" value="Unassembled WGS sequence"/>
</dbReference>
<keyword evidence="4 7" id="KW-1133">Transmembrane helix</keyword>
<comment type="caution">
    <text evidence="8">The sequence shown here is derived from an EMBL/GenBank/DDBJ whole genome shotgun (WGS) entry which is preliminary data.</text>
</comment>
<feature type="transmembrane region" description="Helical" evidence="7">
    <location>
        <begin position="87"/>
        <end position="107"/>
    </location>
</feature>
<dbReference type="RefSeq" id="WP_005796577.1">
    <property type="nucleotide sequence ID" value="NZ_JGCY01000223.1"/>
</dbReference>
<dbReference type="PATRIC" id="fig|1339315.3.peg.1154"/>
<dbReference type="AlphaFoldDB" id="A0A015W5T5"/>
<dbReference type="GO" id="GO:0015293">
    <property type="term" value="F:symporter activity"/>
    <property type="evidence" value="ECO:0007669"/>
    <property type="project" value="UniProtKB-KW"/>
</dbReference>
<sequence>MTKKERGNFGSKLGVILASAGSAVGLGNIWRFPYETGNHGGAAFILIYLGCILLLGLPIMIAEFLIGRHSQANTARAYQILAPGTQWRWVGRMGVLAGFLILGYYSVVAGWTLEYIFEAVSNSFAGKTPAEFISSFQSFSSNPWRPALWLTLFLLATHFIIVKGVEKGIEKSSKIMMPTLFIIILILVGCSVTLPGAGKGIEFLLKPDFSKVDGNVFLGAMGQAFFSLSLGMGCLCTYASYFSKNTNLTRTAFSVGIIDTFVAVLAGFIIFPAAFSVGIQPDAGPSLIFITLPNVFQQAFSGIPILAYIFSVMFYVLLALAALTSTISLHEVVTAYLHEEFNFTRGKAARLVTTGCILLGILCSLSLGVTKEFTIFGLGMFDLFDFVTAKLMLPLGGLLISIFTGWYLDKKLVWSEITNNGTLKVPTYKLIIFILKYVAPIAISVIFINELGLLK</sequence>
<dbReference type="PANTHER" id="PTHR42948:SF1">
    <property type="entry name" value="TRANSPORTER"/>
    <property type="match status" value="1"/>
</dbReference>
<feature type="transmembrane region" description="Helical" evidence="7">
    <location>
        <begin position="389"/>
        <end position="408"/>
    </location>
</feature>
<dbReference type="Pfam" id="PF00209">
    <property type="entry name" value="SNF"/>
    <property type="match status" value="2"/>
</dbReference>
<feature type="transmembrane region" description="Helical" evidence="7">
    <location>
        <begin position="348"/>
        <end position="369"/>
    </location>
</feature>
<dbReference type="PRINTS" id="PR00176">
    <property type="entry name" value="NANEUSMPORT"/>
</dbReference>
<accession>A0A015W5T5</accession>
<dbReference type="PANTHER" id="PTHR42948">
    <property type="entry name" value="TRANSPORTER"/>
    <property type="match status" value="1"/>
</dbReference>
<comment type="similarity">
    <text evidence="6">Belongs to the sodium:neurotransmitter symporter (SNF) (TC 2.A.22) family.</text>
</comment>
<keyword evidence="5 7" id="KW-0472">Membrane</keyword>
<dbReference type="InterPro" id="IPR037272">
    <property type="entry name" value="SNS_sf"/>
</dbReference>
<dbReference type="CDD" id="cd10336">
    <property type="entry name" value="SLC6sbd_Tyt1-Like"/>
    <property type="match status" value="1"/>
</dbReference>
<evidence type="ECO:0000256" key="3">
    <source>
        <dbReference type="ARBA" id="ARBA00022692"/>
    </source>
</evidence>
<feature type="transmembrane region" description="Helical" evidence="7">
    <location>
        <begin position="253"/>
        <end position="279"/>
    </location>
</feature>
<dbReference type="NCBIfam" id="NF037979">
    <property type="entry name" value="Na_transp"/>
    <property type="match status" value="1"/>
</dbReference>
<comment type="subcellular location">
    <subcellularLocation>
        <location evidence="1">Membrane</location>
        <topology evidence="1">Multi-pass membrane protein</topology>
    </subcellularLocation>
</comment>
<evidence type="ECO:0000256" key="6">
    <source>
        <dbReference type="RuleBase" id="RU003732"/>
    </source>
</evidence>
<dbReference type="GO" id="GO:0016020">
    <property type="term" value="C:membrane"/>
    <property type="evidence" value="ECO:0007669"/>
    <property type="project" value="UniProtKB-SubCell"/>
</dbReference>
<feature type="transmembrane region" description="Helical" evidence="7">
    <location>
        <begin position="299"/>
        <end position="327"/>
    </location>
</feature>
<dbReference type="EMBL" id="JGCY01000223">
    <property type="protein sequence ID" value="EXY75835.1"/>
    <property type="molecule type" value="Genomic_DNA"/>
</dbReference>
<feature type="transmembrane region" description="Helical" evidence="7">
    <location>
        <begin position="12"/>
        <end position="30"/>
    </location>
</feature>
<reference evidence="8 9" key="1">
    <citation type="submission" date="2014-02" db="EMBL/GenBank/DDBJ databases">
        <authorList>
            <person name="Sears C."/>
            <person name="Carroll K."/>
            <person name="Sack B.R."/>
            <person name="Qadri F."/>
            <person name="Myers L.L."/>
            <person name="Chung G.-T."/>
            <person name="Escheverria P."/>
            <person name="Fraser C.M."/>
            <person name="Sadzewicz L."/>
            <person name="Shefchek K.A."/>
            <person name="Tallon L."/>
            <person name="Das S.P."/>
            <person name="Daugherty S."/>
            <person name="Mongodin E.F."/>
        </authorList>
    </citation>
    <scope>NUCLEOTIDE SEQUENCE [LARGE SCALE GENOMIC DNA]</scope>
    <source>
        <strain evidence="9">3988T(B)14</strain>
    </source>
</reference>
<dbReference type="PROSITE" id="PS50267">
    <property type="entry name" value="NA_NEUROTRAN_SYMP_3"/>
    <property type="match status" value="1"/>
</dbReference>
<dbReference type="InterPro" id="IPR000175">
    <property type="entry name" value="Na/ntran_symport"/>
</dbReference>
<name>A0A015W5T5_BACFG</name>
<evidence type="ECO:0000256" key="7">
    <source>
        <dbReference type="SAM" id="Phobius"/>
    </source>
</evidence>
<evidence type="ECO:0000256" key="1">
    <source>
        <dbReference type="ARBA" id="ARBA00004141"/>
    </source>
</evidence>
<feature type="transmembrane region" description="Helical" evidence="7">
    <location>
        <begin position="217"/>
        <end position="241"/>
    </location>
</feature>
<keyword evidence="3 6" id="KW-0812">Transmembrane</keyword>
<keyword evidence="2 6" id="KW-0813">Transport</keyword>
<evidence type="ECO:0000256" key="4">
    <source>
        <dbReference type="ARBA" id="ARBA00022989"/>
    </source>
</evidence>
<evidence type="ECO:0000256" key="2">
    <source>
        <dbReference type="ARBA" id="ARBA00022448"/>
    </source>
</evidence>
<evidence type="ECO:0000313" key="9">
    <source>
        <dbReference type="Proteomes" id="UP000020529"/>
    </source>
</evidence>
<proteinExistence type="inferred from homology"/>
<feature type="transmembrane region" description="Helical" evidence="7">
    <location>
        <begin position="177"/>
        <end position="197"/>
    </location>
</feature>
<evidence type="ECO:0000256" key="5">
    <source>
        <dbReference type="ARBA" id="ARBA00023136"/>
    </source>
</evidence>
<feature type="transmembrane region" description="Helical" evidence="7">
    <location>
        <begin position="428"/>
        <end position="448"/>
    </location>
</feature>
<feature type="transmembrane region" description="Helical" evidence="7">
    <location>
        <begin position="147"/>
        <end position="165"/>
    </location>
</feature>
<dbReference type="InterPro" id="IPR047218">
    <property type="entry name" value="YocR/YhdH-like"/>
</dbReference>
<keyword evidence="6" id="KW-0769">Symport</keyword>
<feature type="transmembrane region" description="Helical" evidence="7">
    <location>
        <begin position="42"/>
        <end position="66"/>
    </location>
</feature>